<name>A0A551XRM4_MICAE</name>
<dbReference type="EMBL" id="SFCA01000162">
    <property type="protein sequence ID" value="TRT51365.1"/>
    <property type="molecule type" value="Genomic_DNA"/>
</dbReference>
<feature type="compositionally biased region" description="Low complexity" evidence="1">
    <location>
        <begin position="606"/>
        <end position="619"/>
    </location>
</feature>
<accession>A0A551XRM4</accession>
<dbReference type="AlphaFoldDB" id="A0A551XRM4"/>
<evidence type="ECO:0008006" key="4">
    <source>
        <dbReference type="Google" id="ProtNLM"/>
    </source>
</evidence>
<reference evidence="2 3" key="1">
    <citation type="submission" date="2019-01" db="EMBL/GenBank/DDBJ databases">
        <title>Coherence of Microcystis species and biogeography revealed through population genomics.</title>
        <authorList>
            <person name="Perez-Carrascal O.M."/>
            <person name="Terrat Y."/>
            <person name="Giani A."/>
            <person name="Fortin N."/>
            <person name="Tromas N."/>
            <person name="Shapiro B.J."/>
        </authorList>
    </citation>
    <scope>NUCLEOTIDE SEQUENCE [LARGE SCALE GENOMIC DNA]</scope>
    <source>
        <strain evidence="2">Ma_QC_C_20070703_M131</strain>
    </source>
</reference>
<feature type="region of interest" description="Disordered" evidence="1">
    <location>
        <begin position="605"/>
        <end position="632"/>
    </location>
</feature>
<gene>
    <name evidence="2" type="ORF">EWV85_15960</name>
</gene>
<sequence>MFTISKQSMSFPRRKLSRQLALGLSLSMIVSFGGEVSAQTADINIRVSEPQGGGAKCEDLDYTQQKSFKQASQSVKLYYIRSASDLKGILAQIASKNPCIKGTVIEAQGDNTIVLYGNEEQRKALQRVITILDLPRESVNLEMWGILISSSNPGKLAEVMRQVNKEIDTTQQLLQYTYQKFEEFAKDVDIDIDADDDNSKMSYSSLLQQTLGYRTALDKDRSLSMMDILLRINAAKDPYCNNKAAAKKLDILFQEERYKPYIEALKKEQKIPFGNYIQLGLLQEKSSNLNQNCEIKSKDREKVLLKNLNRRRAVLDFALQYSNLMNNPAGFDPEALQQSAETLNSVLQPIVHAINRDVEELFIEPTLARIQSIVRDYKKVSYAEVGKTSVQGLNGIKSTVTSTTVSAFDETGPLRLDELFKTASEINNFSKELIPAAAGANTVPSAPVLSLIAALSKDTSAWRAITSGVSMEITPSVLRNSASAELDINFTTGPTKDKEPVPDQFTGTTRLRPLSRIKQNTVSTRVYVNTLDIFALSTFNSQTTEDGGRTYIPVIGTIWQGVFSGVPIIGQLFSWKNSPQSVQHQSIVLTNSFIVPTAMGLATLYQQQHQQQHQPSSLSSPPPKPPRMKDEEYEEYKQSYEQYKAKLLYYDHCYAVEQYIINREGEIEEEESSGEQKQNYNFNQPLPFSSLDVNKKIKDVCGKPPQPPDFYR</sequence>
<feature type="region of interest" description="Disordered" evidence="1">
    <location>
        <begin position="667"/>
        <end position="687"/>
    </location>
</feature>
<dbReference type="Proteomes" id="UP000316443">
    <property type="component" value="Unassembled WGS sequence"/>
</dbReference>
<evidence type="ECO:0000313" key="3">
    <source>
        <dbReference type="Proteomes" id="UP000316443"/>
    </source>
</evidence>
<feature type="compositionally biased region" description="Polar residues" evidence="1">
    <location>
        <begin position="676"/>
        <end position="687"/>
    </location>
</feature>
<comment type="caution">
    <text evidence="2">The sequence shown here is derived from an EMBL/GenBank/DDBJ whole genome shotgun (WGS) entry which is preliminary data.</text>
</comment>
<evidence type="ECO:0000313" key="2">
    <source>
        <dbReference type="EMBL" id="TRT51365.1"/>
    </source>
</evidence>
<organism evidence="2 3">
    <name type="scientific">Microcystis aeruginosa Ma_QC_C_20070703_M131</name>
    <dbReference type="NCBI Taxonomy" id="2486263"/>
    <lineage>
        <taxon>Bacteria</taxon>
        <taxon>Bacillati</taxon>
        <taxon>Cyanobacteriota</taxon>
        <taxon>Cyanophyceae</taxon>
        <taxon>Oscillatoriophycideae</taxon>
        <taxon>Chroococcales</taxon>
        <taxon>Microcystaceae</taxon>
        <taxon>Microcystis</taxon>
    </lineage>
</organism>
<protein>
    <recommendedName>
        <fullName evidence="4">Type II and III secretion system protein</fullName>
    </recommendedName>
</protein>
<proteinExistence type="predicted"/>
<evidence type="ECO:0000256" key="1">
    <source>
        <dbReference type="SAM" id="MobiDB-lite"/>
    </source>
</evidence>